<gene>
    <name evidence="2" type="ORF">X474_15070</name>
</gene>
<reference evidence="2 3" key="1">
    <citation type="submission" date="2013-11" db="EMBL/GenBank/DDBJ databases">
        <title>Metagenomic analysis of a methanogenic consortium involved in long chain n-alkane degradation.</title>
        <authorList>
            <person name="Davidova I.A."/>
            <person name="Callaghan A.V."/>
            <person name="Wawrik B."/>
            <person name="Pruitt S."/>
            <person name="Marks C."/>
            <person name="Duncan K.E."/>
            <person name="Suflita J.M."/>
        </authorList>
    </citation>
    <scope>NUCLEOTIDE SEQUENCE [LARGE SCALE GENOMIC DNA]</scope>
    <source>
        <strain evidence="2 3">SPR</strain>
    </source>
</reference>
<dbReference type="STRING" id="1429043.X474_15070"/>
<dbReference type="Proteomes" id="UP000032233">
    <property type="component" value="Unassembled WGS sequence"/>
</dbReference>
<accession>A0A0D2JUT1</accession>
<comment type="caution">
    <text evidence="2">The sequence shown here is derived from an EMBL/GenBank/DDBJ whole genome shotgun (WGS) entry which is preliminary data.</text>
</comment>
<feature type="chain" id="PRO_5002245162" description="ESPR domain-containing protein" evidence="1">
    <location>
        <begin position="26"/>
        <end position="200"/>
    </location>
</feature>
<evidence type="ECO:0000313" key="3">
    <source>
        <dbReference type="Proteomes" id="UP000032233"/>
    </source>
</evidence>
<dbReference type="RefSeq" id="WP_044349626.1">
    <property type="nucleotide sequence ID" value="NZ_AZAC01000017.1"/>
</dbReference>
<name>A0A0D2JUT1_9BACT</name>
<dbReference type="InParanoid" id="A0A0D2JUT1"/>
<evidence type="ECO:0000256" key="1">
    <source>
        <dbReference type="SAM" id="SignalP"/>
    </source>
</evidence>
<dbReference type="AlphaFoldDB" id="A0A0D2JUT1"/>
<keyword evidence="3" id="KW-1185">Reference proteome</keyword>
<keyword evidence="1" id="KW-0732">Signal</keyword>
<protein>
    <recommendedName>
        <fullName evidence="4">ESPR domain-containing protein</fullName>
    </recommendedName>
</protein>
<proteinExistence type="predicted"/>
<evidence type="ECO:0000313" key="2">
    <source>
        <dbReference type="EMBL" id="KIX13295.1"/>
    </source>
</evidence>
<sequence>MHYLPRLSITLLILLILAIPLNAHADDLVNSEAIAGDWVGTGNPDNMTNETTGSVSQCIIANDNVADNASGGQNNTQNNGIVNMDIYGSFNQGKYATGGQNSIQNSGTVDGTIFGTYNSKQYSSGGENIIKNFGRVQDNIYGPLNYYTNATGGGNTITNNGTYSGRQHLRHLKQRRRMFKRLGVKHRIQFRHRGRRHFCR</sequence>
<organism evidence="2 3">
    <name type="scientific">Dethiosulfatarculus sandiegensis</name>
    <dbReference type="NCBI Taxonomy" id="1429043"/>
    <lineage>
        <taxon>Bacteria</taxon>
        <taxon>Pseudomonadati</taxon>
        <taxon>Thermodesulfobacteriota</taxon>
        <taxon>Desulfarculia</taxon>
        <taxon>Desulfarculales</taxon>
        <taxon>Desulfarculaceae</taxon>
        <taxon>Dethiosulfatarculus</taxon>
    </lineage>
</organism>
<feature type="signal peptide" evidence="1">
    <location>
        <begin position="1"/>
        <end position="25"/>
    </location>
</feature>
<evidence type="ECO:0008006" key="4">
    <source>
        <dbReference type="Google" id="ProtNLM"/>
    </source>
</evidence>
<dbReference type="EMBL" id="AZAC01000017">
    <property type="protein sequence ID" value="KIX13295.1"/>
    <property type="molecule type" value="Genomic_DNA"/>
</dbReference>